<keyword evidence="2" id="KW-1185">Reference proteome</keyword>
<accession>A0A0M0JIJ8</accession>
<name>A0A0M0JIJ8_9EUKA</name>
<reference evidence="2" key="1">
    <citation type="journal article" date="2015" name="PLoS Genet.">
        <title>Genome Sequence and Transcriptome Analyses of Chrysochromulina tobin: Metabolic Tools for Enhanced Algal Fitness in the Prominent Order Prymnesiales (Haptophyceae).</title>
        <authorList>
            <person name="Hovde B.T."/>
            <person name="Deodato C.R."/>
            <person name="Hunsperger H.M."/>
            <person name="Ryken S.A."/>
            <person name="Yost W."/>
            <person name="Jha R.K."/>
            <person name="Patterson J."/>
            <person name="Monnat R.J. Jr."/>
            <person name="Barlow S.B."/>
            <person name="Starkenburg S.R."/>
            <person name="Cattolico R.A."/>
        </authorList>
    </citation>
    <scope>NUCLEOTIDE SEQUENCE</scope>
    <source>
        <strain evidence="2">CCMP291</strain>
    </source>
</reference>
<sequence length="155" mass="17604">MCIVERLLMFENTGRSAPKPHKLYAVRGFPAEHMLAAPQPMEWLEFNEYMPPVSTRVITFETVCAGGFEGLHMHLQVQCDAENVVDSWRERTTWTCTYVRLLEQPLSLPAAALIECTCTVDASTHCPAYSVAVRVKKDREAPWEHVTEYSWDGDG</sequence>
<dbReference type="OrthoDB" id="415293at2759"/>
<gene>
    <name evidence="1" type="ORF">Ctob_008631</name>
</gene>
<organism evidence="1 2">
    <name type="scientific">Chrysochromulina tobinii</name>
    <dbReference type="NCBI Taxonomy" id="1460289"/>
    <lineage>
        <taxon>Eukaryota</taxon>
        <taxon>Haptista</taxon>
        <taxon>Haptophyta</taxon>
        <taxon>Prymnesiophyceae</taxon>
        <taxon>Prymnesiales</taxon>
        <taxon>Chrysochromulinaceae</taxon>
        <taxon>Chrysochromulina</taxon>
    </lineage>
</organism>
<protein>
    <submittedName>
        <fullName evidence="1">Uncharacterized protein</fullName>
    </submittedName>
</protein>
<evidence type="ECO:0000313" key="1">
    <source>
        <dbReference type="EMBL" id="KOO26315.1"/>
    </source>
</evidence>
<evidence type="ECO:0000313" key="2">
    <source>
        <dbReference type="Proteomes" id="UP000037460"/>
    </source>
</evidence>
<dbReference type="AlphaFoldDB" id="A0A0M0JIJ8"/>
<dbReference type="EMBL" id="JWZX01002868">
    <property type="protein sequence ID" value="KOO26315.1"/>
    <property type="molecule type" value="Genomic_DNA"/>
</dbReference>
<dbReference type="Proteomes" id="UP000037460">
    <property type="component" value="Unassembled WGS sequence"/>
</dbReference>
<proteinExistence type="predicted"/>
<comment type="caution">
    <text evidence="1">The sequence shown here is derived from an EMBL/GenBank/DDBJ whole genome shotgun (WGS) entry which is preliminary data.</text>
</comment>